<protein>
    <submittedName>
        <fullName evidence="1">Uncharacterized protein</fullName>
    </submittedName>
</protein>
<dbReference type="EMBL" id="JBIALX010000001">
    <property type="protein sequence ID" value="MFF0452097.1"/>
    <property type="molecule type" value="Genomic_DNA"/>
</dbReference>
<dbReference type="Proteomes" id="UP001601521">
    <property type="component" value="Unassembled WGS sequence"/>
</dbReference>
<gene>
    <name evidence="1" type="ORF">ACFYTH_01880</name>
</gene>
<keyword evidence="2" id="KW-1185">Reference proteome</keyword>
<evidence type="ECO:0000313" key="2">
    <source>
        <dbReference type="Proteomes" id="UP001601521"/>
    </source>
</evidence>
<comment type="caution">
    <text evidence="1">The sequence shown here is derived from an EMBL/GenBank/DDBJ whole genome shotgun (WGS) entry which is preliminary data.</text>
</comment>
<reference evidence="1 2" key="1">
    <citation type="submission" date="2024-10" db="EMBL/GenBank/DDBJ databases">
        <title>The Natural Products Discovery Center: Release of the First 8490 Sequenced Strains for Exploring Actinobacteria Biosynthetic Diversity.</title>
        <authorList>
            <person name="Kalkreuter E."/>
            <person name="Kautsar S.A."/>
            <person name="Yang D."/>
            <person name="Bader C.D."/>
            <person name="Teijaro C.N."/>
            <person name="Fluegel L."/>
            <person name="Davis C.M."/>
            <person name="Simpson J.R."/>
            <person name="Lauterbach L."/>
            <person name="Steele A.D."/>
            <person name="Gui C."/>
            <person name="Meng S."/>
            <person name="Li G."/>
            <person name="Viehrig K."/>
            <person name="Ye F."/>
            <person name="Su P."/>
            <person name="Kiefer A.F."/>
            <person name="Nichols A."/>
            <person name="Cepeda A.J."/>
            <person name="Yan W."/>
            <person name="Fan B."/>
            <person name="Jiang Y."/>
            <person name="Adhikari A."/>
            <person name="Zheng C.-J."/>
            <person name="Schuster L."/>
            <person name="Cowan T.M."/>
            <person name="Smanski M.J."/>
            <person name="Chevrette M.G."/>
            <person name="De Carvalho L.P.S."/>
            <person name="Shen B."/>
        </authorList>
    </citation>
    <scope>NUCLEOTIDE SEQUENCE [LARGE SCALE GENOMIC DNA]</scope>
    <source>
        <strain evidence="1 2">NPDC004550</strain>
    </source>
</reference>
<organism evidence="1 2">
    <name type="scientific">Nocardia africana</name>
    <dbReference type="NCBI Taxonomy" id="134964"/>
    <lineage>
        <taxon>Bacteria</taxon>
        <taxon>Bacillati</taxon>
        <taxon>Actinomycetota</taxon>
        <taxon>Actinomycetes</taxon>
        <taxon>Mycobacteriales</taxon>
        <taxon>Nocardiaceae</taxon>
        <taxon>Nocardia</taxon>
    </lineage>
</organism>
<accession>A0ABW6NAC2</accession>
<sequence length="83" mass="9104">MAYISTFNGDVTKALSIDYSPSHDTDYGCRQPAYVRIQVTDSPDHRAYVAMAIDEARQLVASLMSIVMLHDAAERLAAEKAVA</sequence>
<proteinExistence type="predicted"/>
<evidence type="ECO:0000313" key="1">
    <source>
        <dbReference type="EMBL" id="MFF0452097.1"/>
    </source>
</evidence>
<name>A0ABW6NAC2_9NOCA</name>
<dbReference type="RefSeq" id="WP_387248241.1">
    <property type="nucleotide sequence ID" value="NZ_JBIALX010000001.1"/>
</dbReference>